<reference evidence="17" key="1">
    <citation type="submission" date="2025-05" db="UniProtKB">
        <authorList>
            <consortium name="RefSeq"/>
        </authorList>
    </citation>
    <scope>NUCLEOTIDE SEQUENCE [LARGE SCALE GENOMIC DNA]</scope>
</reference>
<dbReference type="Proteomes" id="UP001652620">
    <property type="component" value="Chromosome 2"/>
</dbReference>
<dbReference type="GeneID" id="105227540"/>
<dbReference type="SUPFAM" id="SSF81324">
    <property type="entry name" value="Voltage-gated potassium channels"/>
    <property type="match status" value="1"/>
</dbReference>
<dbReference type="RefSeq" id="XP_049305535.1">
    <property type="nucleotide sequence ID" value="XM_049449578.1"/>
</dbReference>
<feature type="transmembrane region" description="Helical" evidence="15">
    <location>
        <begin position="53"/>
        <end position="77"/>
    </location>
</feature>
<evidence type="ECO:0000256" key="12">
    <source>
        <dbReference type="ARBA" id="ARBA00023303"/>
    </source>
</evidence>
<keyword evidence="2" id="KW-0813">Transport</keyword>
<keyword evidence="17" id="KW-1185">Reference proteome</keyword>
<feature type="compositionally biased region" description="Polar residues" evidence="14">
    <location>
        <begin position="791"/>
        <end position="805"/>
    </location>
</feature>
<evidence type="ECO:0000256" key="4">
    <source>
        <dbReference type="ARBA" id="ARBA00022692"/>
    </source>
</evidence>
<keyword evidence="5" id="KW-0631">Potassium channel</keyword>
<evidence type="ECO:0000256" key="8">
    <source>
        <dbReference type="ARBA" id="ARBA00022958"/>
    </source>
</evidence>
<dbReference type="PANTHER" id="PTHR10027">
    <property type="entry name" value="CALCIUM-ACTIVATED POTASSIUM CHANNEL ALPHA CHAIN"/>
    <property type="match status" value="1"/>
</dbReference>
<organism evidence="17 18">
    <name type="scientific">Bactrocera dorsalis</name>
    <name type="common">Oriental fruit fly</name>
    <name type="synonym">Dacus dorsalis</name>
    <dbReference type="NCBI Taxonomy" id="27457"/>
    <lineage>
        <taxon>Eukaryota</taxon>
        <taxon>Metazoa</taxon>
        <taxon>Ecdysozoa</taxon>
        <taxon>Arthropoda</taxon>
        <taxon>Hexapoda</taxon>
        <taxon>Insecta</taxon>
        <taxon>Pterygota</taxon>
        <taxon>Neoptera</taxon>
        <taxon>Endopterygota</taxon>
        <taxon>Diptera</taxon>
        <taxon>Brachycera</taxon>
        <taxon>Muscomorpha</taxon>
        <taxon>Tephritoidea</taxon>
        <taxon>Tephritidae</taxon>
        <taxon>Bactrocera</taxon>
        <taxon>Bactrocera</taxon>
    </lineage>
</organism>
<keyword evidence="6" id="KW-0106">Calcium</keyword>
<evidence type="ECO:0000256" key="11">
    <source>
        <dbReference type="ARBA" id="ARBA00023136"/>
    </source>
</evidence>
<keyword evidence="12 18" id="KW-0407">Ion channel</keyword>
<proteinExistence type="predicted"/>
<accession>A0ABM3J8I2</accession>
<evidence type="ECO:0000256" key="6">
    <source>
        <dbReference type="ARBA" id="ARBA00022837"/>
    </source>
</evidence>
<keyword evidence="3" id="KW-0633">Potassium transport</keyword>
<evidence type="ECO:0000313" key="18">
    <source>
        <dbReference type="RefSeq" id="XP_049305535.1"/>
    </source>
</evidence>
<feature type="domain" description="RCK N-terminal" evidence="16">
    <location>
        <begin position="859"/>
        <end position="1003"/>
    </location>
</feature>
<evidence type="ECO:0000256" key="13">
    <source>
        <dbReference type="ARBA" id="ARBA00029579"/>
    </source>
</evidence>
<evidence type="ECO:0000256" key="14">
    <source>
        <dbReference type="SAM" id="MobiDB-lite"/>
    </source>
</evidence>
<dbReference type="SUPFAM" id="SSF51735">
    <property type="entry name" value="NAD(P)-binding Rossmann-fold domains"/>
    <property type="match status" value="1"/>
</dbReference>
<evidence type="ECO:0000256" key="5">
    <source>
        <dbReference type="ARBA" id="ARBA00022826"/>
    </source>
</evidence>
<feature type="transmembrane region" description="Helical" evidence="15">
    <location>
        <begin position="254"/>
        <end position="275"/>
    </location>
</feature>
<dbReference type="Gene3D" id="3.40.50.720">
    <property type="entry name" value="NAD(P)-binding Rossmann-like Domain"/>
    <property type="match status" value="2"/>
</dbReference>
<reference evidence="18" key="2">
    <citation type="submission" date="2025-08" db="UniProtKB">
        <authorList>
            <consortium name="RefSeq"/>
        </authorList>
    </citation>
    <scope>IDENTIFICATION</scope>
    <source>
        <tissue evidence="18">Adult</tissue>
    </source>
</reference>
<dbReference type="GO" id="GO:0034220">
    <property type="term" value="P:monoatomic ion transmembrane transport"/>
    <property type="evidence" value="ECO:0007669"/>
    <property type="project" value="UniProtKB-KW"/>
</dbReference>
<dbReference type="InterPro" id="IPR005821">
    <property type="entry name" value="Ion_trans_dom"/>
</dbReference>
<gene>
    <name evidence="18" type="primary">LOC105227540</name>
</gene>
<dbReference type="InterPro" id="IPR003929">
    <property type="entry name" value="K_chnl_BK_asu"/>
</dbReference>
<dbReference type="PROSITE" id="PS51201">
    <property type="entry name" value="RCK_N"/>
    <property type="match status" value="2"/>
</dbReference>
<dbReference type="Pfam" id="PF03493">
    <property type="entry name" value="BK_channel_a"/>
    <property type="match status" value="1"/>
</dbReference>
<keyword evidence="11 15" id="KW-0472">Membrane</keyword>
<keyword evidence="8" id="KW-0630">Potassium</keyword>
<feature type="transmembrane region" description="Helical" evidence="15">
    <location>
        <begin position="316"/>
        <end position="337"/>
    </location>
</feature>
<keyword evidence="4 15" id="KW-0812">Transmembrane</keyword>
<dbReference type="InterPro" id="IPR048735">
    <property type="entry name" value="Slowpoke-like_C"/>
</dbReference>
<name>A0ABM3J8I2_BACDO</name>
<feature type="transmembrane region" description="Helical" evidence="15">
    <location>
        <begin position="195"/>
        <end position="218"/>
    </location>
</feature>
<dbReference type="PANTHER" id="PTHR10027:SF33">
    <property type="entry name" value="CALCIUM-ACTIVATED POTASSIUM CHANNEL SUBUNIT ALPHA-1-RELATED"/>
    <property type="match status" value="1"/>
</dbReference>
<feature type="region of interest" description="Disordered" evidence="14">
    <location>
        <begin position="1201"/>
        <end position="1229"/>
    </location>
</feature>
<feature type="domain" description="RCK N-terminal" evidence="16">
    <location>
        <begin position="360"/>
        <end position="502"/>
    </location>
</feature>
<protein>
    <recommendedName>
        <fullName evidence="13">BK channel</fullName>
    </recommendedName>
</protein>
<dbReference type="InterPro" id="IPR036291">
    <property type="entry name" value="NAD(P)-bd_dom_sf"/>
</dbReference>
<dbReference type="Pfam" id="PF22614">
    <property type="entry name" value="Slo-like_RCK"/>
    <property type="match status" value="2"/>
</dbReference>
<feature type="transmembrane region" description="Helical" evidence="15">
    <location>
        <begin position="132"/>
        <end position="150"/>
    </location>
</feature>
<evidence type="ECO:0000256" key="7">
    <source>
        <dbReference type="ARBA" id="ARBA00022882"/>
    </source>
</evidence>
<evidence type="ECO:0000256" key="9">
    <source>
        <dbReference type="ARBA" id="ARBA00022989"/>
    </source>
</evidence>
<dbReference type="InterPro" id="IPR047871">
    <property type="entry name" value="K_chnl_Slo-like"/>
</dbReference>
<dbReference type="PRINTS" id="PR00169">
    <property type="entry name" value="KCHANNEL"/>
</dbReference>
<evidence type="ECO:0000256" key="2">
    <source>
        <dbReference type="ARBA" id="ARBA00022448"/>
    </source>
</evidence>
<evidence type="ECO:0000256" key="3">
    <source>
        <dbReference type="ARBA" id="ARBA00022538"/>
    </source>
</evidence>
<dbReference type="Gene3D" id="1.10.287.70">
    <property type="match status" value="1"/>
</dbReference>
<feature type="transmembrane region" description="Helical" evidence="15">
    <location>
        <begin position="171"/>
        <end position="189"/>
    </location>
</feature>
<evidence type="ECO:0000256" key="15">
    <source>
        <dbReference type="SAM" id="Phobius"/>
    </source>
</evidence>
<keyword evidence="9 15" id="KW-1133">Transmembrane helix</keyword>
<dbReference type="InterPro" id="IPR003148">
    <property type="entry name" value="RCK_N"/>
</dbReference>
<dbReference type="Pfam" id="PF00520">
    <property type="entry name" value="Ion_trans"/>
    <property type="match status" value="1"/>
</dbReference>
<feature type="transmembrane region" description="Helical" evidence="15">
    <location>
        <begin position="290"/>
        <end position="309"/>
    </location>
</feature>
<evidence type="ECO:0000259" key="16">
    <source>
        <dbReference type="PROSITE" id="PS51201"/>
    </source>
</evidence>
<dbReference type="PRINTS" id="PR01449">
    <property type="entry name" value="BKCHANNELA"/>
</dbReference>
<keyword evidence="7" id="KW-0851">Voltage-gated channel</keyword>
<feature type="compositionally biased region" description="Low complexity" evidence="14">
    <location>
        <begin position="1201"/>
        <end position="1211"/>
    </location>
</feature>
<sequence length="1229" mass="137107">MVYWCPNCHDASVLPPPSTQGMSGCDQSTVESLAEDPTDSPFAADECLKVRKYWCFLLSSIFTFLAGLFIVLLWRAFAFICCRKEPDLGPNDPKQKEQKASRNKQEFEGTFMTEAKDWAGELISGQTTTGRILVVLVFILSIASLIIYFVDASSEEVERCQKWSNNITQQIDLAFNIFFMVYFFIRFIAASDKLWFMLEMYSFVDYFTIPPSFVSIYLDRTWIGLRFLRALRLMTVPDILQYLNVLKTSSSIRLAQLVSIFISVWLTAAGIIHLLENSGDPLDFNNAHRLSYWTCVYFLIVTMSTVGYGDVYCETVLGRTFLVFFLLVGLAVFASWIPEITELAAQRSKYGGTYSKDPRKRHIVVCGHITYESVSHFLKDFLHEDREDVDVEVVFLHRKEPDLELEGLLKRHYTTVAFFQGTMMNAVDLERVKVHEADACLVLANKYCQDPDAEDAANIMRVISIKNYSEDIRVIIQLMQYHNKAYLLNIPSWDWKQGDDVICLAELKLGFIAQSCLAPGFSTMMANLFAMRSFKTSPDMQSWTNDYLRGTGMEMYTETLSPTFIGIPFAQATELCFSKLKLLLVAIEIKGAEEGADSKISINPRNAKIQANTQGFFIAQSADEVKRAWFYCKACHEDIKDETLIKKCKCKNLATFRKGVRAVQMVGRAKDDEYSLYSNDFHPAPTFTPPELPKRVHVRGSVTGDMTRDREDVNLINRNGRRTNGTGNGSTGLHMNSIAAKQVNKVKPTINRQQVEGQVISPSQYNRPPENDANPYAGYQLAYEVKKLMPTSRSSGTGTQNQNGGVSLPAGIADDQSKDFDFEKTEMKYDSTGMFHWSPAKNLEDCILDRNQAAMTVLNGHVVVCLFADPDSPLIGLRNLVMPLRASNFHYHELKHVVIVGSVDYIRREWKMLQNLPKISVLNGSPLSRADLRAVNVNLCDMCCILSAKVPSNDDPTLADKEAILASLNIKAMTFDDTIGVLSQRGPEFDNLSATAGSPIVLQRRGSVYGANVPMITELVNDSNVQFLDQDDDDDPDTELYLTQPFACGTAFAVSVLDSLMSTTYFNQNALTLIRSLITGGATPELELILAEGAGLRGGYSTVDSLSNRDRCRVGQISLYDGPLAQFGECGKYGDLFVAALKSYGMLCIGLYRFRDTSSSCDASSKRYVITNPPDDFSLLPTDQVFVLMQFDPGLEYKPAAVRAPPGGRAANTQGSGVGGGGSNKDDNS</sequence>
<evidence type="ECO:0000313" key="17">
    <source>
        <dbReference type="Proteomes" id="UP001652620"/>
    </source>
</evidence>
<comment type="subcellular location">
    <subcellularLocation>
        <location evidence="1">Membrane</location>
        <topology evidence="1">Multi-pass membrane protein</topology>
    </subcellularLocation>
</comment>
<dbReference type="Pfam" id="PF21014">
    <property type="entry name" value="Slowpoke_C"/>
    <property type="match status" value="1"/>
</dbReference>
<evidence type="ECO:0000256" key="1">
    <source>
        <dbReference type="ARBA" id="ARBA00004141"/>
    </source>
</evidence>
<evidence type="ECO:0000256" key="10">
    <source>
        <dbReference type="ARBA" id="ARBA00023065"/>
    </source>
</evidence>
<keyword evidence="10" id="KW-0406">Ion transport</keyword>
<feature type="region of interest" description="Disordered" evidence="14">
    <location>
        <begin position="791"/>
        <end position="810"/>
    </location>
</feature>